<accession>J4KRR4</accession>
<name>J4KRR4_9GAMM</name>
<dbReference type="STRING" id="1123866.NT01SARS_1216"/>
<evidence type="ECO:0008006" key="3">
    <source>
        <dbReference type="Google" id="ProtNLM"/>
    </source>
</evidence>
<dbReference type="EMBL" id="JH611157">
    <property type="protein sequence ID" value="EJP71409.1"/>
    <property type="molecule type" value="Genomic_DNA"/>
</dbReference>
<organism evidence="1 2">
    <name type="scientific">SAR86 cluster bacterium SAR86A</name>
    <dbReference type="NCBI Taxonomy" id="1123866"/>
    <lineage>
        <taxon>Bacteria</taxon>
        <taxon>Pseudomonadati</taxon>
        <taxon>Pseudomonadota</taxon>
        <taxon>Gammaproteobacteria</taxon>
        <taxon>SAR86 cluster</taxon>
    </lineage>
</organism>
<dbReference type="HOGENOM" id="CLU_1712008_0_0_6"/>
<gene>
    <name evidence="1" type="ORF">NT01SARS_1216</name>
</gene>
<evidence type="ECO:0000313" key="2">
    <source>
        <dbReference type="Proteomes" id="UP000010305"/>
    </source>
</evidence>
<reference evidence="1 2" key="1">
    <citation type="journal article" date="2012" name="ISME J.">
        <title>Genomic insights to SAR86, an abundant and uncultivated marine bacterial lineage.</title>
        <authorList>
            <person name="Dupont C.L."/>
            <person name="Rusch D.B."/>
            <person name="Yooseph S."/>
            <person name="Lombardo M.J."/>
            <person name="Richter R.A."/>
            <person name="Valas R."/>
            <person name="Novotny M."/>
            <person name="Yee-Greenbaum J."/>
            <person name="Selengut J.D."/>
            <person name="Haft D.H."/>
            <person name="Halpern A.L."/>
            <person name="Lasken R.S."/>
            <person name="Nealson K."/>
            <person name="Friedman R."/>
            <person name="Venter J.C."/>
        </authorList>
    </citation>
    <scope>NUCLEOTIDE SEQUENCE [LARGE SCALE GENOMIC DNA]</scope>
</reference>
<dbReference type="AlphaFoldDB" id="J4KRR4"/>
<evidence type="ECO:0000313" key="1">
    <source>
        <dbReference type="EMBL" id="EJP71409.1"/>
    </source>
</evidence>
<proteinExistence type="predicted"/>
<protein>
    <recommendedName>
        <fullName evidence="3">SCP2 domain-containing protein</fullName>
    </recommendedName>
</protein>
<sequence>MEESSPNFTSSLSEIYPITFTINIEGFKKIFISLDHQASSIGFEEENTSQFEIKGSIKDFIKTLSTRKLHKQLITGDAELAVVFFNAVIKLDIDILYLINKNFGDIPALMTKEALNIIFNHERTHQNKEERKIRNRLRKLSIRMDRLEAMRDI</sequence>
<dbReference type="Proteomes" id="UP000010305">
    <property type="component" value="Unassembled WGS sequence"/>
</dbReference>